<protein>
    <submittedName>
        <fullName evidence="1">Uncharacterized protein</fullName>
    </submittedName>
</protein>
<reference evidence="1 2" key="1">
    <citation type="submission" date="2024-10" db="EMBL/GenBank/DDBJ databases">
        <title>Updated reference genomes for cyclostephanoid diatoms.</title>
        <authorList>
            <person name="Roberts W.R."/>
            <person name="Alverson A.J."/>
        </authorList>
    </citation>
    <scope>NUCLEOTIDE SEQUENCE [LARGE SCALE GENOMIC DNA]</scope>
    <source>
        <strain evidence="1 2">AJA276-08</strain>
    </source>
</reference>
<dbReference type="Proteomes" id="UP001530315">
    <property type="component" value="Unassembled WGS sequence"/>
</dbReference>
<dbReference type="AlphaFoldDB" id="A0ABD3MHX0"/>
<sequence length="407" mass="44201">MRAAFGPPRAIMFNGLLLHESPPPSSAAPSFIQRVPSTSALAMSTAPAAEYSVILGGDYAGLHATFSSKCPGGLVPVPERLVPRAMLEWGDIPSCLEALTSEDWTVADTNDENGGGGVSVPRMFRTVVTVLPEVGCGIDNLEVTRRSEDVASHALRRFESWGSARDDIRGRAERREVAVLNRGSGTALEIETVFQVDSDAADDDDDEEDGRTTTRSRRIRVSLSLDIPRRTEAVAEEEEERDIALSNLIDLRVERRVSPHSTRGTAWTGPAYDSGGLDARTVTRTIGRSIVYGDAFAVKKRKGGDEDPWTLDGATDPLGGSWTRTLIFPARRDDDDVKAIGVLRADADFAPGETPSVVALRLPQNIMLRYGRGVSPGRAWEIEISHLSTIIGDGESRVQRRVVLRSK</sequence>
<keyword evidence="2" id="KW-1185">Reference proteome</keyword>
<gene>
    <name evidence="1" type="ORF">ACHAW5_004837</name>
</gene>
<name>A0ABD3MHX0_9STRA</name>
<evidence type="ECO:0000313" key="2">
    <source>
        <dbReference type="Proteomes" id="UP001530315"/>
    </source>
</evidence>
<organism evidence="1 2">
    <name type="scientific">Stephanodiscus triporus</name>
    <dbReference type="NCBI Taxonomy" id="2934178"/>
    <lineage>
        <taxon>Eukaryota</taxon>
        <taxon>Sar</taxon>
        <taxon>Stramenopiles</taxon>
        <taxon>Ochrophyta</taxon>
        <taxon>Bacillariophyta</taxon>
        <taxon>Coscinodiscophyceae</taxon>
        <taxon>Thalassiosirophycidae</taxon>
        <taxon>Stephanodiscales</taxon>
        <taxon>Stephanodiscaceae</taxon>
        <taxon>Stephanodiscus</taxon>
    </lineage>
</organism>
<accession>A0ABD3MHX0</accession>
<evidence type="ECO:0000313" key="1">
    <source>
        <dbReference type="EMBL" id="KAL3763685.1"/>
    </source>
</evidence>
<dbReference type="EMBL" id="JALLAZ020001795">
    <property type="protein sequence ID" value="KAL3763685.1"/>
    <property type="molecule type" value="Genomic_DNA"/>
</dbReference>
<proteinExistence type="predicted"/>
<comment type="caution">
    <text evidence="1">The sequence shown here is derived from an EMBL/GenBank/DDBJ whole genome shotgun (WGS) entry which is preliminary data.</text>
</comment>